<reference evidence="11" key="1">
    <citation type="submission" date="2009-07" db="EMBL/GenBank/DDBJ databases">
        <title>Complete sequence of chromosome of Methylovorus sp. SIP3-4.</title>
        <authorList>
            <person name="Lucas S."/>
            <person name="Copeland A."/>
            <person name="Lapidus A."/>
            <person name="Glavina del Rio T."/>
            <person name="Tice H."/>
            <person name="Bruce D."/>
            <person name="Goodwin L."/>
            <person name="Pitluck S."/>
            <person name="Clum A."/>
            <person name="Larimer F."/>
            <person name="Land M."/>
            <person name="Hauser L."/>
            <person name="Kyrpides N."/>
            <person name="Mikhailova N."/>
            <person name="Kayluzhnaya M."/>
            <person name="Chistoserdova L."/>
        </authorList>
    </citation>
    <scope>NUCLEOTIDE SEQUENCE [LARGE SCALE GENOMIC DNA]</scope>
    <source>
        <strain evidence="11">SIP3-4</strain>
    </source>
</reference>
<keyword evidence="4" id="KW-0663">Pyridoxal phosphate</keyword>
<dbReference type="InterPro" id="IPR050571">
    <property type="entry name" value="Class-IV_PLP-Dep_Aminotrnsfr"/>
</dbReference>
<dbReference type="Proteomes" id="UP000002743">
    <property type="component" value="Chromosome"/>
</dbReference>
<evidence type="ECO:0000256" key="1">
    <source>
        <dbReference type="ARBA" id="ARBA00001933"/>
    </source>
</evidence>
<dbReference type="STRING" id="582744.Msip34_1383"/>
<dbReference type="HOGENOM" id="CLU_020844_2_1_4"/>
<dbReference type="SUPFAM" id="SSF56752">
    <property type="entry name" value="D-aminoacid aminotransferase-like PLP-dependent enzymes"/>
    <property type="match status" value="1"/>
</dbReference>
<comment type="similarity">
    <text evidence="2">Belongs to the class-IV pyridoxal-phosphate-dependent aminotransferase family.</text>
</comment>
<dbReference type="NCBIfam" id="NF004761">
    <property type="entry name" value="PRK06092.1"/>
    <property type="match status" value="1"/>
</dbReference>
<dbReference type="NCBIfam" id="TIGR03461">
    <property type="entry name" value="pabC_Proteo"/>
    <property type="match status" value="1"/>
</dbReference>
<dbReference type="RefSeq" id="WP_015830091.1">
    <property type="nucleotide sequence ID" value="NC_012969.1"/>
</dbReference>
<evidence type="ECO:0000256" key="4">
    <source>
        <dbReference type="ARBA" id="ARBA00022898"/>
    </source>
</evidence>
<dbReference type="OrthoDB" id="9805628at2"/>
<comment type="subunit">
    <text evidence="3">Homodimer.</text>
</comment>
<evidence type="ECO:0000313" key="11">
    <source>
        <dbReference type="Proteomes" id="UP000002743"/>
    </source>
</evidence>
<name>C6XDK3_METGS</name>
<keyword evidence="5" id="KW-0289">Folate biosynthesis</keyword>
<dbReference type="GO" id="GO:0030170">
    <property type="term" value="F:pyridoxal phosphate binding"/>
    <property type="evidence" value="ECO:0007669"/>
    <property type="project" value="InterPro"/>
</dbReference>
<dbReference type="InterPro" id="IPR036038">
    <property type="entry name" value="Aminotransferase-like"/>
</dbReference>
<evidence type="ECO:0000313" key="10">
    <source>
        <dbReference type="EMBL" id="ACT50628.1"/>
    </source>
</evidence>
<dbReference type="KEGG" id="mei:Msip34_1383"/>
<dbReference type="EC" id="4.1.3.38" evidence="8"/>
<dbReference type="eggNOG" id="COG0115">
    <property type="taxonomic scope" value="Bacteria"/>
</dbReference>
<dbReference type="GO" id="GO:0008696">
    <property type="term" value="F:4-amino-4-deoxychorismate lyase activity"/>
    <property type="evidence" value="ECO:0007669"/>
    <property type="project" value="UniProtKB-EC"/>
</dbReference>
<dbReference type="Gene3D" id="3.30.470.10">
    <property type="match status" value="1"/>
</dbReference>
<dbReference type="InterPro" id="IPR043132">
    <property type="entry name" value="BCAT-like_C"/>
</dbReference>
<reference evidence="10 11" key="2">
    <citation type="journal article" date="2011" name="J. Bacteriol.">
        <title>Genomes of three methylotrophs from a single niche uncover genetic and metabolic divergence of Methylophilaceae.</title>
        <authorList>
            <person name="Lapidus A."/>
            <person name="Clum A."/>
            <person name="Labutti K."/>
            <person name="Kaluzhnaya M.G."/>
            <person name="Lim S."/>
            <person name="Beck D.A."/>
            <person name="Glavina Del Rio T."/>
            <person name="Nolan M."/>
            <person name="Mavromatis K."/>
            <person name="Huntemann M."/>
            <person name="Lucas S."/>
            <person name="Lidstrom M.E."/>
            <person name="Ivanova N."/>
            <person name="Chistoserdova L."/>
        </authorList>
    </citation>
    <scope>NUCLEOTIDE SEQUENCE [LARGE SCALE GENOMIC DNA]</scope>
    <source>
        <strain evidence="10 11">SIP3-4</strain>
    </source>
</reference>
<dbReference type="GO" id="GO:0005829">
    <property type="term" value="C:cytosol"/>
    <property type="evidence" value="ECO:0007669"/>
    <property type="project" value="TreeGrafter"/>
</dbReference>
<dbReference type="InterPro" id="IPR043131">
    <property type="entry name" value="BCAT-like_N"/>
</dbReference>
<comment type="cofactor">
    <cofactor evidence="1">
        <name>pyridoxal 5'-phosphate</name>
        <dbReference type="ChEBI" id="CHEBI:597326"/>
    </cofactor>
</comment>
<evidence type="ECO:0000256" key="6">
    <source>
        <dbReference type="ARBA" id="ARBA00023239"/>
    </source>
</evidence>
<dbReference type="PANTHER" id="PTHR42743">
    <property type="entry name" value="AMINO-ACID AMINOTRANSFERASE"/>
    <property type="match status" value="1"/>
</dbReference>
<dbReference type="AlphaFoldDB" id="C6XDK3"/>
<protein>
    <recommendedName>
        <fullName evidence="8">aminodeoxychorismate lyase</fullName>
        <ecNumber evidence="8">4.1.3.38</ecNumber>
    </recommendedName>
</protein>
<dbReference type="GO" id="GO:0046656">
    <property type="term" value="P:folic acid biosynthetic process"/>
    <property type="evidence" value="ECO:0007669"/>
    <property type="project" value="UniProtKB-KW"/>
</dbReference>
<keyword evidence="11" id="KW-1185">Reference proteome</keyword>
<dbReference type="CDD" id="cd01559">
    <property type="entry name" value="ADCL_like"/>
    <property type="match status" value="1"/>
</dbReference>
<organism evidence="10 11">
    <name type="scientific">Methylovorus glucosotrophus (strain SIP3-4)</name>
    <dbReference type="NCBI Taxonomy" id="582744"/>
    <lineage>
        <taxon>Bacteria</taxon>
        <taxon>Pseudomonadati</taxon>
        <taxon>Pseudomonadota</taxon>
        <taxon>Betaproteobacteria</taxon>
        <taxon>Nitrosomonadales</taxon>
        <taxon>Methylophilaceae</taxon>
        <taxon>Methylovorus</taxon>
    </lineage>
</organism>
<dbReference type="GO" id="GO:0008153">
    <property type="term" value="P:4-aminobenzoate biosynthetic process"/>
    <property type="evidence" value="ECO:0007669"/>
    <property type="project" value="TreeGrafter"/>
</dbReference>
<proteinExistence type="inferred from homology"/>
<accession>C6XDK3</accession>
<gene>
    <name evidence="10" type="ordered locus">Msip34_1383</name>
</gene>
<evidence type="ECO:0000256" key="9">
    <source>
        <dbReference type="ARBA" id="ARBA00049529"/>
    </source>
</evidence>
<evidence type="ECO:0000256" key="8">
    <source>
        <dbReference type="ARBA" id="ARBA00035676"/>
    </source>
</evidence>
<evidence type="ECO:0000256" key="7">
    <source>
        <dbReference type="ARBA" id="ARBA00035633"/>
    </source>
</evidence>
<evidence type="ECO:0000256" key="3">
    <source>
        <dbReference type="ARBA" id="ARBA00011738"/>
    </source>
</evidence>
<dbReference type="FunFam" id="3.20.10.10:FF:000002">
    <property type="entry name" value="D-alanine aminotransferase"/>
    <property type="match status" value="1"/>
</dbReference>
<dbReference type="InterPro" id="IPR017824">
    <property type="entry name" value="Aminodeoxychorismate_lyase_IV"/>
</dbReference>
<comment type="catalytic activity">
    <reaction evidence="9">
        <text>4-amino-4-deoxychorismate = 4-aminobenzoate + pyruvate + H(+)</text>
        <dbReference type="Rhea" id="RHEA:16201"/>
        <dbReference type="ChEBI" id="CHEBI:15361"/>
        <dbReference type="ChEBI" id="CHEBI:15378"/>
        <dbReference type="ChEBI" id="CHEBI:17836"/>
        <dbReference type="ChEBI" id="CHEBI:58406"/>
        <dbReference type="EC" id="4.1.3.38"/>
    </reaction>
</comment>
<evidence type="ECO:0000256" key="2">
    <source>
        <dbReference type="ARBA" id="ARBA00009320"/>
    </source>
</evidence>
<dbReference type="EMBL" id="CP001674">
    <property type="protein sequence ID" value="ACT50628.1"/>
    <property type="molecule type" value="Genomic_DNA"/>
</dbReference>
<dbReference type="Pfam" id="PF01063">
    <property type="entry name" value="Aminotran_4"/>
    <property type="match status" value="1"/>
</dbReference>
<sequence precursor="true">MTYPLPTLVNGRPDALISPADRGLAYGDGVFRTLPVILGNPQVWALHYRKLSEDCSRLNLSCPPASELLNDIQQLYPDHASGVAKIIISRGAGGRGYAISSEMQSTRIVMRTAMPDYPQHYAEAGVQLTLCNLRLAHQPRLAGIKHLNRLENVLARMEWQDPDIFDGVVLDQQGFVIEGTMSNILLRFGFRLLTPDLRRCGVAGVTRDRILQLAPSLGLQAGVADISLDQMMQADEIIICNSLFGAWQATRFNGKTWQPQQLAEQLRYLLQEQHEID</sequence>
<dbReference type="Gene3D" id="3.20.10.10">
    <property type="entry name" value="D-amino Acid Aminotransferase, subunit A, domain 2"/>
    <property type="match status" value="1"/>
</dbReference>
<dbReference type="PANTHER" id="PTHR42743:SF2">
    <property type="entry name" value="AMINODEOXYCHORISMATE LYASE"/>
    <property type="match status" value="1"/>
</dbReference>
<dbReference type="InterPro" id="IPR001544">
    <property type="entry name" value="Aminotrans_IV"/>
</dbReference>
<evidence type="ECO:0000256" key="5">
    <source>
        <dbReference type="ARBA" id="ARBA00022909"/>
    </source>
</evidence>
<keyword evidence="6 10" id="KW-0456">Lyase</keyword>
<comment type="pathway">
    <text evidence="7">Cofactor biosynthesis; tetrahydrofolate biosynthesis; 4-aminobenzoate from chorismate: step 2/2.</text>
</comment>